<dbReference type="CDD" id="cd06225">
    <property type="entry name" value="HAMP"/>
    <property type="match status" value="1"/>
</dbReference>
<dbReference type="InterPro" id="IPR003660">
    <property type="entry name" value="HAMP_dom"/>
</dbReference>
<dbReference type="InterPro" id="IPR001054">
    <property type="entry name" value="A/G_cyclase"/>
</dbReference>
<dbReference type="GO" id="GO:0035556">
    <property type="term" value="P:intracellular signal transduction"/>
    <property type="evidence" value="ECO:0007669"/>
    <property type="project" value="InterPro"/>
</dbReference>
<dbReference type="STRING" id="1844.UG56_006080"/>
<dbReference type="EMBL" id="JZDQ02000007">
    <property type="protein sequence ID" value="OIJ27713.1"/>
    <property type="molecule type" value="Genomic_DNA"/>
</dbReference>
<sequence>MLVLTSVLSSIVVGYFGYRSGTQALEDSTRSRLQDVLDERASRVSALINNVSGGVVLDSQGVGPESMADFSSAYNQLARGTVNPADTAALTRYYNDYYAPRLQENVGGEINAEAFIPTSPARTYLQARYTVKATTETDTSRPVSDVDDAGDGSAWSAANKKWNPYWRAVRDSLGLDDVMMIDTEGRIVYSADKGTDLGSDVDTGELRDGALESLWREALRSNNRDYVAISDYESYQPAFGRPRMFVASPIGTGGDATGVLVYEVSSNAITMLTTGSGRADKVTGLGETGESYIVGTDGLLRTNSRELLTDPKAFAEQMRDNGASEETLDKMLRMKLAVGLLSAGPDVSEVAKQGDTGVAEMTDYAGHQVLAAYEPLDVEGLDWSLVATIETEEALAPVQGFARNVLLATAAVILLVCAISILLARVFTRPVGRLMNGVRAVAGGDLGTQVDAGSRDEFGDLATAFNDLSSNLAAKQELVDAQQAENSRILRSLMPEAVADRYQHGETTISAEHQNASVVYTEIDGFDAFAGKRPAEESLAMLKELSAGFDAAAHRAGIEKVRSVGTGYIGSSGLIVQRVDHVRRVADFAVDVARMVERFNVTNGADLVLRAGVHTGDVRGGLVGQGDMVYNLWGEAVDLAYRVRTVDGEPGIYVTDEVKEQLASAYDFEQVGTIEESPVWRVVLS</sequence>
<reference evidence="6" key="1">
    <citation type="submission" date="2016-10" db="EMBL/GenBank/DDBJ databases">
        <title>Draft Genome Sequence of Nocardioides luteus Strain BAFB, an Alkane-Degrading Bacterium Isolated from JP-7 Polluted Soil.</title>
        <authorList>
            <person name="Brown L."/>
            <person name="Ruiz O.N."/>
            <person name="Gunasekera T."/>
        </authorList>
    </citation>
    <scope>NUCLEOTIDE SEQUENCE [LARGE SCALE GENOMIC DNA]</scope>
    <source>
        <strain evidence="6">BAFB</strain>
    </source>
</reference>
<evidence type="ECO:0000313" key="6">
    <source>
        <dbReference type="EMBL" id="OIJ27713.1"/>
    </source>
</evidence>
<evidence type="ECO:0000256" key="1">
    <source>
        <dbReference type="ARBA" id="ARBA00022692"/>
    </source>
</evidence>
<proteinExistence type="predicted"/>
<dbReference type="SMART" id="SM00044">
    <property type="entry name" value="CYCc"/>
    <property type="match status" value="1"/>
</dbReference>
<name>A0A1J4NB43_9ACTN</name>
<feature type="transmembrane region" description="Helical" evidence="3">
    <location>
        <begin position="405"/>
        <end position="427"/>
    </location>
</feature>
<organism evidence="6 7">
    <name type="scientific">Nocardioides luteus</name>
    <dbReference type="NCBI Taxonomy" id="1844"/>
    <lineage>
        <taxon>Bacteria</taxon>
        <taxon>Bacillati</taxon>
        <taxon>Actinomycetota</taxon>
        <taxon>Actinomycetes</taxon>
        <taxon>Propionibacteriales</taxon>
        <taxon>Nocardioidaceae</taxon>
        <taxon>Nocardioides</taxon>
    </lineage>
</organism>
<dbReference type="Pfam" id="PF00211">
    <property type="entry name" value="Guanylate_cyc"/>
    <property type="match status" value="1"/>
</dbReference>
<feature type="domain" description="HAMP" evidence="5">
    <location>
        <begin position="425"/>
        <end position="477"/>
    </location>
</feature>
<dbReference type="Gene3D" id="3.30.450.20">
    <property type="entry name" value="PAS domain"/>
    <property type="match status" value="1"/>
</dbReference>
<evidence type="ECO:0008006" key="8">
    <source>
        <dbReference type="Google" id="ProtNLM"/>
    </source>
</evidence>
<gene>
    <name evidence="6" type="ORF">UG56_006080</name>
</gene>
<accession>A0A1J4NB43</accession>
<dbReference type="Gene3D" id="3.30.70.1230">
    <property type="entry name" value="Nucleotide cyclase"/>
    <property type="match status" value="1"/>
</dbReference>
<keyword evidence="2 3" id="KW-1133">Transmembrane helix</keyword>
<protein>
    <recommendedName>
        <fullName evidence="8">Adenylate/guanylate cyclase domain-containing protein</fullName>
    </recommendedName>
</protein>
<dbReference type="SUPFAM" id="SSF55073">
    <property type="entry name" value="Nucleotide cyclase"/>
    <property type="match status" value="1"/>
</dbReference>
<evidence type="ECO:0000256" key="3">
    <source>
        <dbReference type="SAM" id="Phobius"/>
    </source>
</evidence>
<dbReference type="SMART" id="SM00304">
    <property type="entry name" value="HAMP"/>
    <property type="match status" value="1"/>
</dbReference>
<evidence type="ECO:0000313" key="7">
    <source>
        <dbReference type="Proteomes" id="UP000033772"/>
    </source>
</evidence>
<dbReference type="PANTHER" id="PTHR45655">
    <property type="entry name" value="GUANYLATE CYCLASE SOLUBLE SUBUNIT BETA-2"/>
    <property type="match status" value="1"/>
</dbReference>
<dbReference type="Gene3D" id="6.10.340.10">
    <property type="match status" value="1"/>
</dbReference>
<dbReference type="Proteomes" id="UP000033772">
    <property type="component" value="Unassembled WGS sequence"/>
</dbReference>
<dbReference type="SUPFAM" id="SSF158472">
    <property type="entry name" value="HAMP domain-like"/>
    <property type="match status" value="1"/>
</dbReference>
<dbReference type="PANTHER" id="PTHR45655:SF13">
    <property type="entry name" value="SOLUBLE GUANYLATE CYCLASE GCY-32-RELATED"/>
    <property type="match status" value="1"/>
</dbReference>
<dbReference type="GO" id="GO:0016020">
    <property type="term" value="C:membrane"/>
    <property type="evidence" value="ECO:0007669"/>
    <property type="project" value="InterPro"/>
</dbReference>
<evidence type="ECO:0000259" key="4">
    <source>
        <dbReference type="PROSITE" id="PS50125"/>
    </source>
</evidence>
<dbReference type="AlphaFoldDB" id="A0A1J4NB43"/>
<dbReference type="PROSITE" id="PS50125">
    <property type="entry name" value="GUANYLATE_CYCLASE_2"/>
    <property type="match status" value="1"/>
</dbReference>
<dbReference type="Pfam" id="PF00672">
    <property type="entry name" value="HAMP"/>
    <property type="match status" value="1"/>
</dbReference>
<evidence type="ECO:0000259" key="5">
    <source>
        <dbReference type="PROSITE" id="PS50885"/>
    </source>
</evidence>
<dbReference type="GO" id="GO:0009190">
    <property type="term" value="P:cyclic nucleotide biosynthetic process"/>
    <property type="evidence" value="ECO:0007669"/>
    <property type="project" value="InterPro"/>
</dbReference>
<dbReference type="GO" id="GO:0004016">
    <property type="term" value="F:adenylate cyclase activity"/>
    <property type="evidence" value="ECO:0007669"/>
    <property type="project" value="UniProtKB-ARBA"/>
</dbReference>
<evidence type="ECO:0000256" key="2">
    <source>
        <dbReference type="ARBA" id="ARBA00022989"/>
    </source>
</evidence>
<feature type="domain" description="Guanylate cyclase" evidence="4">
    <location>
        <begin position="517"/>
        <end position="644"/>
    </location>
</feature>
<keyword evidence="1 3" id="KW-0812">Transmembrane</keyword>
<comment type="caution">
    <text evidence="6">The sequence shown here is derived from an EMBL/GenBank/DDBJ whole genome shotgun (WGS) entry which is preliminary data.</text>
</comment>
<dbReference type="CDD" id="cd07302">
    <property type="entry name" value="CHD"/>
    <property type="match status" value="1"/>
</dbReference>
<dbReference type="PROSITE" id="PS50885">
    <property type="entry name" value="HAMP"/>
    <property type="match status" value="1"/>
</dbReference>
<keyword evidence="7" id="KW-1185">Reference proteome</keyword>
<dbReference type="InterPro" id="IPR029787">
    <property type="entry name" value="Nucleotide_cyclase"/>
</dbReference>
<keyword evidence="3" id="KW-0472">Membrane</keyword>